<dbReference type="Proteomes" id="UP000245391">
    <property type="component" value="Unassembled WGS sequence"/>
</dbReference>
<dbReference type="Gene3D" id="2.60.120.10">
    <property type="entry name" value="Jelly Rolls"/>
    <property type="match status" value="1"/>
</dbReference>
<comment type="caution">
    <text evidence="2">The sequence shown here is derived from an EMBL/GenBank/DDBJ whole genome shotgun (WGS) entry which is preliminary data.</text>
</comment>
<dbReference type="InterPro" id="IPR013096">
    <property type="entry name" value="Cupin_2"/>
</dbReference>
<dbReference type="InterPro" id="IPR047263">
    <property type="entry name" value="HNL-like_cupin"/>
</dbReference>
<evidence type="ECO:0000313" key="3">
    <source>
        <dbReference type="Proteomes" id="UP000245391"/>
    </source>
</evidence>
<dbReference type="RefSeq" id="WP_109927657.1">
    <property type="nucleotide sequence ID" value="NZ_QGNY01000001.1"/>
</dbReference>
<dbReference type="SUPFAM" id="SSF51182">
    <property type="entry name" value="RmlC-like cupins"/>
    <property type="match status" value="1"/>
</dbReference>
<organism evidence="2 3">
    <name type="scientific">Pedobacter paludis</name>
    <dbReference type="NCBI Taxonomy" id="2203212"/>
    <lineage>
        <taxon>Bacteria</taxon>
        <taxon>Pseudomonadati</taxon>
        <taxon>Bacteroidota</taxon>
        <taxon>Sphingobacteriia</taxon>
        <taxon>Sphingobacteriales</taxon>
        <taxon>Sphingobacteriaceae</taxon>
        <taxon>Pedobacter</taxon>
    </lineage>
</organism>
<gene>
    <name evidence="2" type="ORF">DF947_00025</name>
</gene>
<proteinExistence type="predicted"/>
<dbReference type="OrthoDB" id="9802489at2"/>
<keyword evidence="3" id="KW-1185">Reference proteome</keyword>
<dbReference type="PANTHER" id="PTHR43698">
    <property type="entry name" value="RIBD C-TERMINAL DOMAIN CONTAINING PROTEIN"/>
    <property type="match status" value="1"/>
</dbReference>
<dbReference type="InterPro" id="IPR011051">
    <property type="entry name" value="RmlC_Cupin_sf"/>
</dbReference>
<dbReference type="EMBL" id="QGNY01000001">
    <property type="protein sequence ID" value="PWS33068.1"/>
    <property type="molecule type" value="Genomic_DNA"/>
</dbReference>
<dbReference type="PANTHER" id="PTHR43698:SF1">
    <property type="entry name" value="BLL4564 PROTEIN"/>
    <property type="match status" value="1"/>
</dbReference>
<sequence>MKLIFKCLGPLLFLAITANGQKNKSENPPVFPLGNKVTNGNFTGNVWLQMLVLNDTIYNSNIGSVTFAPGARSKWHFHPGGQLLLVTEGKGLYQEKGKPIKLIKKGDVIKCPPNVVHWHGATPTDDMTHIAIGTNSQKGNVVWMDYVSDFEHKSFK</sequence>
<dbReference type="Pfam" id="PF07883">
    <property type="entry name" value="Cupin_2"/>
    <property type="match status" value="1"/>
</dbReference>
<dbReference type="AlphaFoldDB" id="A0A317F6B1"/>
<evidence type="ECO:0000313" key="2">
    <source>
        <dbReference type="EMBL" id="PWS33068.1"/>
    </source>
</evidence>
<evidence type="ECO:0000259" key="1">
    <source>
        <dbReference type="Pfam" id="PF07883"/>
    </source>
</evidence>
<name>A0A317F6B1_9SPHI</name>
<protein>
    <submittedName>
        <fullName evidence="2">Cupin domain-containing protein</fullName>
    </submittedName>
</protein>
<feature type="domain" description="Cupin type-2" evidence="1">
    <location>
        <begin position="65"/>
        <end position="128"/>
    </location>
</feature>
<dbReference type="InterPro" id="IPR014710">
    <property type="entry name" value="RmlC-like_jellyroll"/>
</dbReference>
<accession>A0A317F6B1</accession>
<dbReference type="CDD" id="cd02233">
    <property type="entry name" value="cupin_HNL-like"/>
    <property type="match status" value="1"/>
</dbReference>
<reference evidence="3" key="1">
    <citation type="submission" date="2018-05" db="EMBL/GenBank/DDBJ databases">
        <title>Pedobacter paludis sp. nov., isolated from wetland soil.</title>
        <authorList>
            <person name="Zhang Y."/>
        </authorList>
    </citation>
    <scope>NUCLEOTIDE SEQUENCE [LARGE SCALE GENOMIC DNA]</scope>
    <source>
        <strain evidence="3">R-8</strain>
    </source>
</reference>